<gene>
    <name evidence="1" type="ordered locus">glr3779</name>
</gene>
<keyword evidence="2" id="KW-1185">Reference proteome</keyword>
<evidence type="ECO:0000313" key="2">
    <source>
        <dbReference type="Proteomes" id="UP000000557"/>
    </source>
</evidence>
<organism evidence="1 2">
    <name type="scientific">Gloeobacter violaceus (strain ATCC 29082 / PCC 7421)</name>
    <dbReference type="NCBI Taxonomy" id="251221"/>
    <lineage>
        <taxon>Bacteria</taxon>
        <taxon>Bacillati</taxon>
        <taxon>Cyanobacteriota</taxon>
        <taxon>Cyanophyceae</taxon>
        <taxon>Gloeobacterales</taxon>
        <taxon>Gloeobacteraceae</taxon>
        <taxon>Gloeobacter</taxon>
    </lineage>
</organism>
<name>Q7NEU9_GLOVI</name>
<dbReference type="AlphaFoldDB" id="Q7NEU9"/>
<dbReference type="InterPro" id="IPR029063">
    <property type="entry name" value="SAM-dependent_MTases_sf"/>
</dbReference>
<protein>
    <submittedName>
        <fullName evidence="1">Glr3779 protein</fullName>
    </submittedName>
</protein>
<dbReference type="Proteomes" id="UP000000557">
    <property type="component" value="Chromosome"/>
</dbReference>
<reference evidence="1 2" key="1">
    <citation type="journal article" date="2003" name="DNA Res.">
        <title>Complete genome structure of Gloeobacter violaceus PCC 7421, a cyanobacterium that lacks thylakoids.</title>
        <authorList>
            <person name="Nakamura Y."/>
            <person name="Kaneko T."/>
            <person name="Sato S."/>
            <person name="Mimuro M."/>
            <person name="Miyashita H."/>
            <person name="Tsuchiya T."/>
            <person name="Sasamoto S."/>
            <person name="Watanabe A."/>
            <person name="Kawashima K."/>
            <person name="Kishida Y."/>
            <person name="Kiyokawa C."/>
            <person name="Kohara M."/>
            <person name="Matsumoto M."/>
            <person name="Matsuno A."/>
            <person name="Nakazaki N."/>
            <person name="Shimpo S."/>
            <person name="Takeuchi C."/>
            <person name="Yamada M."/>
            <person name="Tabata S."/>
        </authorList>
    </citation>
    <scope>NUCLEOTIDE SEQUENCE [LARGE SCALE GENOMIC DNA]</scope>
    <source>
        <strain evidence="2">ATCC 29082 / PCC 7421</strain>
    </source>
</reference>
<dbReference type="SUPFAM" id="SSF53335">
    <property type="entry name" value="S-adenosyl-L-methionine-dependent methyltransferases"/>
    <property type="match status" value="1"/>
</dbReference>
<reference evidence="1 2" key="2">
    <citation type="journal article" date="2003" name="DNA Res.">
        <title>Complete genome structure of Gloeobacter violaceus PCC 7421, a cyanobacterium that lacks thylakoids (supplement).</title>
        <authorList>
            <person name="Nakamura Y."/>
            <person name="Kaneko T."/>
            <person name="Sato S."/>
            <person name="Mimuro M."/>
            <person name="Miyashita H."/>
            <person name="Tsuchiya T."/>
            <person name="Sasamoto S."/>
            <person name="Watanabe A."/>
            <person name="Kawashima K."/>
            <person name="Kishida Y."/>
            <person name="Kiyokawa C."/>
            <person name="Kohara M."/>
            <person name="Matsumoto M."/>
            <person name="Matsuno A."/>
            <person name="Nakazaki N."/>
            <person name="Shimpo S."/>
            <person name="Takeuchi C."/>
            <person name="Yamada M."/>
            <person name="Tabata S."/>
        </authorList>
    </citation>
    <scope>NUCLEOTIDE SEQUENCE [LARGE SCALE GENOMIC DNA]</scope>
    <source>
        <strain evidence="2">ATCC 29082 / PCC 7421</strain>
    </source>
</reference>
<dbReference type="KEGG" id="gvi:glr3779"/>
<proteinExistence type="predicted"/>
<dbReference type="RefSeq" id="WP_011143768.1">
    <property type="nucleotide sequence ID" value="NC_005125.1"/>
</dbReference>
<dbReference type="Gene3D" id="3.40.50.150">
    <property type="entry name" value="Vaccinia Virus protein VP39"/>
    <property type="match status" value="1"/>
</dbReference>
<dbReference type="STRING" id="251221.gene:10761296"/>
<dbReference type="OrthoDB" id="9848767at2"/>
<accession>Q7NEU9</accession>
<dbReference type="EMBL" id="BA000045">
    <property type="protein sequence ID" value="BAC91720.1"/>
    <property type="molecule type" value="Genomic_DNA"/>
</dbReference>
<evidence type="ECO:0000313" key="1">
    <source>
        <dbReference type="EMBL" id="BAC91720.1"/>
    </source>
</evidence>
<dbReference type="InParanoid" id="Q7NEU9"/>
<dbReference type="HOGENOM" id="CLU_1624788_0_0_3"/>
<dbReference type="EnsemblBacteria" id="BAC91720">
    <property type="protein sequence ID" value="BAC91720"/>
    <property type="gene ID" value="BAC91720"/>
</dbReference>
<sequence length="163" mass="18667">MTCQIPCQVKKLDTILQELYRSLERKIDFAFLKSDTQSGEGFVLQGAEQYLREDCLALELELNRYPLCKGMFLENEIKTFLAERGFRVAGWTGYQNSFASQADYLFVRETPCSPRERATIALIESIYNPSRPQRKIKQPSLKARLAARVRRATGSLSAHLGRQ</sequence>